<dbReference type="EC" id="3.5.4.33" evidence="3"/>
<evidence type="ECO:0000256" key="3">
    <source>
        <dbReference type="ARBA" id="ARBA00012740"/>
    </source>
</evidence>
<dbReference type="CDD" id="cd01285">
    <property type="entry name" value="nucleoside_deaminase"/>
    <property type="match status" value="1"/>
</dbReference>
<evidence type="ECO:0000256" key="5">
    <source>
        <dbReference type="ARBA" id="ARBA00022723"/>
    </source>
</evidence>
<dbReference type="GO" id="GO:0008270">
    <property type="term" value="F:zinc ion binding"/>
    <property type="evidence" value="ECO:0007669"/>
    <property type="project" value="InterPro"/>
</dbReference>
<reference evidence="10" key="1">
    <citation type="submission" date="2015-10" db="EMBL/GenBank/DDBJ databases">
        <authorList>
            <person name="Regsiter A."/>
            <person name="william w."/>
        </authorList>
    </citation>
    <scope>NUCLEOTIDE SEQUENCE</scope>
    <source>
        <strain evidence="10">Montdore</strain>
    </source>
</reference>
<dbReference type="PANTHER" id="PTHR11079:SF149">
    <property type="entry name" value="TRNA-SPECIFIC ADENOSINE DEAMINASE 2"/>
    <property type="match status" value="1"/>
</dbReference>
<sequence length="242" mass="25837">MLLKHLIQILSPKMTIRITSTTTPATPTTTPITAAPTEAATITTTTTPRSPLAPVTPPPTIHHAYMRSALQIATSALQSNEVPVGCVFVHNSRIIASGRNDTNRSLCGTRHAELVAIDKILATHPPSIFKETDLYVTVEPCIMCASALRQVGIRKVYFGCSNDRFGGCGGVLRVHEGDGVGGENKSRNGGGGYEVVGGIYSSSAVVKLREFYVQENGRAPIATSKKGRELKTDNLPLDVDIL</sequence>
<dbReference type="InterPro" id="IPR002125">
    <property type="entry name" value="CMP_dCMP_dom"/>
</dbReference>
<organism evidence="10 11">
    <name type="scientific">Tuber aestivum</name>
    <name type="common">summer truffle</name>
    <dbReference type="NCBI Taxonomy" id="59557"/>
    <lineage>
        <taxon>Eukaryota</taxon>
        <taxon>Fungi</taxon>
        <taxon>Dikarya</taxon>
        <taxon>Ascomycota</taxon>
        <taxon>Pezizomycotina</taxon>
        <taxon>Pezizomycetes</taxon>
        <taxon>Pezizales</taxon>
        <taxon>Tuberaceae</taxon>
        <taxon>Tuber</taxon>
    </lineage>
</organism>
<dbReference type="AlphaFoldDB" id="A0A292PPR2"/>
<keyword evidence="5" id="KW-0479">Metal-binding</keyword>
<evidence type="ECO:0000256" key="4">
    <source>
        <dbReference type="ARBA" id="ARBA00022694"/>
    </source>
</evidence>
<evidence type="ECO:0000313" key="11">
    <source>
        <dbReference type="Proteomes" id="UP001412239"/>
    </source>
</evidence>
<dbReference type="InterPro" id="IPR016193">
    <property type="entry name" value="Cytidine_deaminase-like"/>
</dbReference>
<evidence type="ECO:0000256" key="1">
    <source>
        <dbReference type="ARBA" id="ARBA00001947"/>
    </source>
</evidence>
<dbReference type="FunFam" id="3.40.140.10:FF:000039">
    <property type="entry name" value="tRNA-specific adenosine deaminase"/>
    <property type="match status" value="1"/>
</dbReference>
<comment type="cofactor">
    <cofactor evidence="1">
        <name>Zn(2+)</name>
        <dbReference type="ChEBI" id="CHEBI:29105"/>
    </cofactor>
</comment>
<dbReference type="GO" id="GO:0052718">
    <property type="term" value="C:tRNA-specific adenosine-34 deaminase complex"/>
    <property type="evidence" value="ECO:0007669"/>
    <property type="project" value="UniProtKB-ARBA"/>
</dbReference>
<keyword evidence="4" id="KW-0819">tRNA processing</keyword>
<evidence type="ECO:0000256" key="7">
    <source>
        <dbReference type="ARBA" id="ARBA00022833"/>
    </source>
</evidence>
<proteinExistence type="inferred from homology"/>
<dbReference type="PROSITE" id="PS00903">
    <property type="entry name" value="CYT_DCMP_DEAMINASES_1"/>
    <property type="match status" value="1"/>
</dbReference>
<dbReference type="GO" id="GO:0002100">
    <property type="term" value="P:tRNA wobble adenosine to inosine editing"/>
    <property type="evidence" value="ECO:0007669"/>
    <property type="project" value="TreeGrafter"/>
</dbReference>
<evidence type="ECO:0000259" key="9">
    <source>
        <dbReference type="PROSITE" id="PS51747"/>
    </source>
</evidence>
<dbReference type="Pfam" id="PF00383">
    <property type="entry name" value="dCMP_cyt_deam_1"/>
    <property type="match status" value="1"/>
</dbReference>
<dbReference type="GO" id="GO:0052717">
    <property type="term" value="F:tRNA-specific adenosine-34 deaminase activity"/>
    <property type="evidence" value="ECO:0007669"/>
    <property type="project" value="UniProtKB-EC"/>
</dbReference>
<keyword evidence="6" id="KW-0378">Hydrolase</keyword>
<evidence type="ECO:0000256" key="6">
    <source>
        <dbReference type="ARBA" id="ARBA00022801"/>
    </source>
</evidence>
<keyword evidence="7" id="KW-0862">Zinc</keyword>
<dbReference type="InterPro" id="IPR016192">
    <property type="entry name" value="APOBEC/CMP_deaminase_Zn-bd"/>
</dbReference>
<feature type="domain" description="CMP/dCMP-type deaminase" evidence="9">
    <location>
        <begin position="60"/>
        <end position="172"/>
    </location>
</feature>
<gene>
    <name evidence="10" type="ORF">GSTUAT00007136001</name>
</gene>
<dbReference type="GO" id="GO:0005737">
    <property type="term" value="C:cytoplasm"/>
    <property type="evidence" value="ECO:0007669"/>
    <property type="project" value="TreeGrafter"/>
</dbReference>
<keyword evidence="11" id="KW-1185">Reference proteome</keyword>
<dbReference type="SUPFAM" id="SSF53927">
    <property type="entry name" value="Cytidine deaminase-like"/>
    <property type="match status" value="1"/>
</dbReference>
<dbReference type="EMBL" id="LN891114">
    <property type="protein sequence ID" value="CUS08771.1"/>
    <property type="molecule type" value="Genomic_DNA"/>
</dbReference>
<evidence type="ECO:0000313" key="10">
    <source>
        <dbReference type="EMBL" id="CUS08771.1"/>
    </source>
</evidence>
<evidence type="ECO:0000256" key="8">
    <source>
        <dbReference type="ARBA" id="ARBA00048045"/>
    </source>
</evidence>
<dbReference type="PANTHER" id="PTHR11079">
    <property type="entry name" value="CYTOSINE DEAMINASE FAMILY MEMBER"/>
    <property type="match status" value="1"/>
</dbReference>
<dbReference type="PROSITE" id="PS51747">
    <property type="entry name" value="CYT_DCMP_DEAMINASES_2"/>
    <property type="match status" value="1"/>
</dbReference>
<comment type="similarity">
    <text evidence="2">Belongs to the cytidine and deoxycytidylate deaminase family. ADAT2 subfamily.</text>
</comment>
<dbReference type="Proteomes" id="UP001412239">
    <property type="component" value="Unassembled WGS sequence"/>
</dbReference>
<comment type="catalytic activity">
    <reaction evidence="8">
        <text>adenosine(34) in tRNA + H2O + H(+) = inosine(34) in tRNA + NH4(+)</text>
        <dbReference type="Rhea" id="RHEA:43168"/>
        <dbReference type="Rhea" id="RHEA-COMP:10373"/>
        <dbReference type="Rhea" id="RHEA-COMP:10374"/>
        <dbReference type="ChEBI" id="CHEBI:15377"/>
        <dbReference type="ChEBI" id="CHEBI:15378"/>
        <dbReference type="ChEBI" id="CHEBI:28938"/>
        <dbReference type="ChEBI" id="CHEBI:74411"/>
        <dbReference type="ChEBI" id="CHEBI:82852"/>
        <dbReference type="EC" id="3.5.4.33"/>
    </reaction>
</comment>
<name>A0A292PPR2_9PEZI</name>
<dbReference type="Gene3D" id="3.40.140.10">
    <property type="entry name" value="Cytidine Deaminase, domain 2"/>
    <property type="match status" value="1"/>
</dbReference>
<evidence type="ECO:0000256" key="2">
    <source>
        <dbReference type="ARBA" id="ARBA00010669"/>
    </source>
</evidence>
<accession>A0A292PPR2</accession>
<protein>
    <recommendedName>
        <fullName evidence="3">tRNA(adenine(34)) deaminase</fullName>
        <ecNumber evidence="3">3.5.4.33</ecNumber>
    </recommendedName>
</protein>
<dbReference type="GO" id="GO:0005634">
    <property type="term" value="C:nucleus"/>
    <property type="evidence" value="ECO:0007669"/>
    <property type="project" value="TreeGrafter"/>
</dbReference>